<evidence type="ECO:0000313" key="1">
    <source>
        <dbReference type="EMBL" id="PZD96661.1"/>
    </source>
</evidence>
<dbReference type="AlphaFoldDB" id="A0A2W1LY99"/>
<dbReference type="InterPro" id="IPR032774">
    <property type="entry name" value="WG_beta_rep"/>
</dbReference>
<reference evidence="1 2" key="1">
    <citation type="submission" date="2018-06" db="EMBL/GenBank/DDBJ databases">
        <title>Paenibacillus imtechensis sp. nov.</title>
        <authorList>
            <person name="Pinnaka A.K."/>
            <person name="Singh H."/>
            <person name="Kaur M."/>
        </authorList>
    </citation>
    <scope>NUCLEOTIDE SEQUENCE [LARGE SCALE GENOMIC DNA]</scope>
    <source>
        <strain evidence="1 2">SMB1</strain>
    </source>
</reference>
<name>A0A2W1LY99_9BACL</name>
<evidence type="ECO:0008006" key="3">
    <source>
        <dbReference type="Google" id="ProtNLM"/>
    </source>
</evidence>
<dbReference type="SUPFAM" id="SSF69360">
    <property type="entry name" value="Cell wall binding repeat"/>
    <property type="match status" value="2"/>
</dbReference>
<proteinExistence type="predicted"/>
<dbReference type="EMBL" id="QKRB01000036">
    <property type="protein sequence ID" value="PZD96661.1"/>
    <property type="molecule type" value="Genomic_DNA"/>
</dbReference>
<sequence>MSERKTSCRSIYPHGETTYLTPFQREGKWGYFDLNGEVKIQPVYNEVEYFSNGLAAVRVFDNWGYINEEGMQIIEPDFSFAGPFRHGRALVSKNNKYKVIEETGRTINSIDNEYIVDEPIAWASLHGGVIRIPKDNKTGYINLDGEVLIEPQYLESGPFVNGLAWVEDVEHHHYYIDISGKKMIEMPTGIIPDTFSEGLAALCNSYTLKSSVMDRNGNIVIEETLSNPNYFSEGFSSIMVNGKIAFIDKQGNAAFNTNFDEALPFIGGVALVANNDKWGVMDREGQFLVKNREYEHIDVMSYLLNSNHFLVREKGDWHYVSRSNGNVIFKL</sequence>
<comment type="caution">
    <text evidence="1">The sequence shown here is derived from an EMBL/GenBank/DDBJ whole genome shotgun (WGS) entry which is preliminary data.</text>
</comment>
<evidence type="ECO:0000313" key="2">
    <source>
        <dbReference type="Proteomes" id="UP000249522"/>
    </source>
</evidence>
<organism evidence="1 2">
    <name type="scientific">Paenibacillus sambharensis</name>
    <dbReference type="NCBI Taxonomy" id="1803190"/>
    <lineage>
        <taxon>Bacteria</taxon>
        <taxon>Bacillati</taxon>
        <taxon>Bacillota</taxon>
        <taxon>Bacilli</taxon>
        <taxon>Bacillales</taxon>
        <taxon>Paenibacillaceae</taxon>
        <taxon>Paenibacillus</taxon>
    </lineage>
</organism>
<gene>
    <name evidence="1" type="ORF">DNH61_05505</name>
</gene>
<dbReference type="Proteomes" id="UP000249522">
    <property type="component" value="Unassembled WGS sequence"/>
</dbReference>
<accession>A0A2W1LY99</accession>
<dbReference type="OrthoDB" id="210273at2"/>
<dbReference type="Pfam" id="PF14903">
    <property type="entry name" value="WG_beta_rep"/>
    <property type="match status" value="4"/>
</dbReference>
<dbReference type="RefSeq" id="WP_111145672.1">
    <property type="nucleotide sequence ID" value="NZ_QKRB01000036.1"/>
</dbReference>
<keyword evidence="2" id="KW-1185">Reference proteome</keyword>
<dbReference type="PANTHER" id="PTHR37841:SF1">
    <property type="entry name" value="DUF3298 DOMAIN-CONTAINING PROTEIN"/>
    <property type="match status" value="1"/>
</dbReference>
<protein>
    <recommendedName>
        <fullName evidence="3">WG repeat-containing protein</fullName>
    </recommendedName>
</protein>
<dbReference type="PANTHER" id="PTHR37841">
    <property type="entry name" value="GLR2918 PROTEIN"/>
    <property type="match status" value="1"/>
</dbReference>